<organism evidence="3 4">
    <name type="scientific">Pythium oligandrum</name>
    <name type="common">Mycoparasitic fungus</name>
    <dbReference type="NCBI Taxonomy" id="41045"/>
    <lineage>
        <taxon>Eukaryota</taxon>
        <taxon>Sar</taxon>
        <taxon>Stramenopiles</taxon>
        <taxon>Oomycota</taxon>
        <taxon>Peronosporomycetes</taxon>
        <taxon>Pythiales</taxon>
        <taxon>Pythiaceae</taxon>
        <taxon>Pythium</taxon>
    </lineage>
</organism>
<keyword evidence="2" id="KW-0472">Membrane</keyword>
<keyword evidence="4" id="KW-1185">Reference proteome</keyword>
<evidence type="ECO:0000313" key="4">
    <source>
        <dbReference type="Proteomes" id="UP000794436"/>
    </source>
</evidence>
<protein>
    <submittedName>
        <fullName evidence="3">Uncharacterized protein</fullName>
    </submittedName>
</protein>
<dbReference type="Proteomes" id="UP000794436">
    <property type="component" value="Unassembled WGS sequence"/>
</dbReference>
<evidence type="ECO:0000256" key="2">
    <source>
        <dbReference type="SAM" id="Phobius"/>
    </source>
</evidence>
<feature type="transmembrane region" description="Helical" evidence="2">
    <location>
        <begin position="106"/>
        <end position="126"/>
    </location>
</feature>
<dbReference type="SUPFAM" id="SSF52058">
    <property type="entry name" value="L domain-like"/>
    <property type="match status" value="1"/>
</dbReference>
<keyword evidence="2" id="KW-1133">Transmembrane helix</keyword>
<sequence length="610" mass="69485">MTKEQQATDEKPAIPGSTVSDTITPSSPTVVGPTLSPEFTDDEDHIALYLNGKWFALIWWATMVSHMLCVIFLGSCTAMYIFISQPEMIYYNKLLGSDLRNQMKEYGYIFVAMGGLHCLEMLKMIWCSLRSRRLEFRVPKKPTKIKPVVPPSAAATTTKTGDDPATKPESPVIKRLRQISKRQILPKRLSRGLRRFGRVLVRWKVRLFDRKQGFFGIESPYFNVVFLLREGVEIASQSYQMYQCSALISRQWINVLFLAITVCNCWSTPILQHALARYNALERSICLSIDGAMDAGTCMIIPTIIVLKYVRAFDRELVGFPVEYLNDPAWFVDMILENRMLYAMSKADLFSTIVPHYSLFGCVRKVKNLIYRMPPEMETAHVQYINYAENNDPNATKMRVSSLHRGSGKLPGWRRRFVHFFFVSWGLAVLVTHLRARQVAKRYADITACSQQLRPWYSNSFVCATYEFDCAAQGHVDTINASDFALVHSESLSALIISNCPALEMPTEIQHFSNILKFMVYNSSIVSWTTNASINAVSHPSIISICVLLCNVTRFPDGLLDNFPQALQDVQFAQTNLTTLPTDLDQKWQPVTKIFFEDCSFTEFPPLSRT</sequence>
<gene>
    <name evidence="3" type="ORF">Poli38472_002444</name>
</gene>
<comment type="caution">
    <text evidence="3">The sequence shown here is derived from an EMBL/GenBank/DDBJ whole genome shotgun (WGS) entry which is preliminary data.</text>
</comment>
<evidence type="ECO:0000256" key="1">
    <source>
        <dbReference type="SAM" id="MobiDB-lite"/>
    </source>
</evidence>
<dbReference type="EMBL" id="SPLM01000072">
    <property type="protein sequence ID" value="TMW63503.1"/>
    <property type="molecule type" value="Genomic_DNA"/>
</dbReference>
<name>A0A8K1CJC9_PYTOL</name>
<dbReference type="AlphaFoldDB" id="A0A8K1CJC9"/>
<evidence type="ECO:0000313" key="3">
    <source>
        <dbReference type="EMBL" id="TMW63503.1"/>
    </source>
</evidence>
<reference evidence="3" key="1">
    <citation type="submission" date="2019-03" db="EMBL/GenBank/DDBJ databases">
        <title>Long read genome sequence of the mycoparasitic Pythium oligandrum ATCC 38472 isolated from sugarbeet rhizosphere.</title>
        <authorList>
            <person name="Gaulin E."/>
        </authorList>
    </citation>
    <scope>NUCLEOTIDE SEQUENCE</scope>
    <source>
        <strain evidence="3">ATCC 38472_TT</strain>
    </source>
</reference>
<feature type="region of interest" description="Disordered" evidence="1">
    <location>
        <begin position="147"/>
        <end position="169"/>
    </location>
</feature>
<keyword evidence="2" id="KW-0812">Transmembrane</keyword>
<dbReference type="OrthoDB" id="166004at2759"/>
<accession>A0A8K1CJC9</accession>
<feature type="transmembrane region" description="Helical" evidence="2">
    <location>
        <begin position="57"/>
        <end position="83"/>
    </location>
</feature>
<feature type="region of interest" description="Disordered" evidence="1">
    <location>
        <begin position="1"/>
        <end position="29"/>
    </location>
</feature>
<feature type="compositionally biased region" description="Basic and acidic residues" evidence="1">
    <location>
        <begin position="1"/>
        <end position="12"/>
    </location>
</feature>
<proteinExistence type="predicted"/>
<feature type="compositionally biased region" description="Polar residues" evidence="1">
    <location>
        <begin position="17"/>
        <end position="29"/>
    </location>
</feature>